<dbReference type="AlphaFoldDB" id="A0A2M9R6Y2"/>
<dbReference type="PANTHER" id="PTHR11537">
    <property type="entry name" value="VOLTAGE-GATED POTASSIUM CHANNEL"/>
    <property type="match status" value="1"/>
</dbReference>
<dbReference type="GO" id="GO:0005249">
    <property type="term" value="F:voltage-gated potassium channel activity"/>
    <property type="evidence" value="ECO:0007669"/>
    <property type="project" value="InterPro"/>
</dbReference>
<feature type="transmembrane region" description="Helical" evidence="12">
    <location>
        <begin position="30"/>
        <end position="49"/>
    </location>
</feature>
<evidence type="ECO:0000256" key="2">
    <source>
        <dbReference type="ARBA" id="ARBA00022448"/>
    </source>
</evidence>
<evidence type="ECO:0000256" key="10">
    <source>
        <dbReference type="ARBA" id="ARBA00023136"/>
    </source>
</evidence>
<evidence type="ECO:0000259" key="13">
    <source>
        <dbReference type="Pfam" id="PF00520"/>
    </source>
</evidence>
<organism evidence="14 15">
    <name type="scientific">Avrilella dinanensis</name>
    <dbReference type="NCBI Taxonomy" id="2008672"/>
    <lineage>
        <taxon>Bacteria</taxon>
        <taxon>Pseudomonadati</taxon>
        <taxon>Bacteroidota</taxon>
        <taxon>Flavobacteriia</taxon>
        <taxon>Flavobacteriales</taxon>
        <taxon>Flavobacteriaceae</taxon>
        <taxon>Avrilella</taxon>
    </lineage>
</organism>
<dbReference type="Gene3D" id="1.20.120.350">
    <property type="entry name" value="Voltage-gated potassium channels. Chain C"/>
    <property type="match status" value="1"/>
</dbReference>
<evidence type="ECO:0000256" key="7">
    <source>
        <dbReference type="ARBA" id="ARBA00022958"/>
    </source>
</evidence>
<feature type="transmembrane region" description="Helical" evidence="12">
    <location>
        <begin position="61"/>
        <end position="79"/>
    </location>
</feature>
<feature type="transmembrane region" description="Helical" evidence="12">
    <location>
        <begin position="156"/>
        <end position="177"/>
    </location>
</feature>
<reference evidence="14 15" key="1">
    <citation type="submission" date="2017-06" db="EMBL/GenBank/DDBJ databases">
        <title>Description of Avrilella dinanensis gen. nov. sp. nov.</title>
        <authorList>
            <person name="Leyer C."/>
            <person name="Sassi M."/>
            <person name="Minet J."/>
            <person name="Kayal S."/>
            <person name="Cattoir V."/>
        </authorList>
    </citation>
    <scope>NUCLEOTIDE SEQUENCE [LARGE SCALE GENOMIC DNA]</scope>
    <source>
        <strain evidence="14 15">UR159</strain>
    </source>
</reference>
<keyword evidence="5" id="KW-0631">Potassium channel</keyword>
<dbReference type="InterPro" id="IPR027359">
    <property type="entry name" value="Volt_channel_dom_sf"/>
</dbReference>
<dbReference type="EMBL" id="NIPO01000001">
    <property type="protein sequence ID" value="PJR04589.1"/>
    <property type="molecule type" value="Genomic_DNA"/>
</dbReference>
<name>A0A2M9R6Y2_9FLAO</name>
<evidence type="ECO:0000256" key="8">
    <source>
        <dbReference type="ARBA" id="ARBA00022989"/>
    </source>
</evidence>
<feature type="domain" description="Ion transport" evidence="13">
    <location>
        <begin position="29"/>
        <end position="242"/>
    </location>
</feature>
<evidence type="ECO:0000313" key="15">
    <source>
        <dbReference type="Proteomes" id="UP000231960"/>
    </source>
</evidence>
<proteinExistence type="predicted"/>
<evidence type="ECO:0000256" key="6">
    <source>
        <dbReference type="ARBA" id="ARBA00022882"/>
    </source>
</evidence>
<dbReference type="InterPro" id="IPR028325">
    <property type="entry name" value="VG_K_chnl"/>
</dbReference>
<keyword evidence="8 12" id="KW-1133">Transmembrane helix</keyword>
<keyword evidence="15" id="KW-1185">Reference proteome</keyword>
<accession>A0A2M9R6Y2</accession>
<keyword evidence="6" id="KW-0851">Voltage-gated channel</keyword>
<evidence type="ECO:0000256" key="12">
    <source>
        <dbReference type="SAM" id="Phobius"/>
    </source>
</evidence>
<dbReference type="PRINTS" id="PR00169">
    <property type="entry name" value="KCHANNEL"/>
</dbReference>
<evidence type="ECO:0000256" key="3">
    <source>
        <dbReference type="ARBA" id="ARBA00022538"/>
    </source>
</evidence>
<dbReference type="Proteomes" id="UP000231960">
    <property type="component" value="Unassembled WGS sequence"/>
</dbReference>
<dbReference type="Gene3D" id="1.10.287.70">
    <property type="match status" value="1"/>
</dbReference>
<gene>
    <name evidence="14" type="ORF">CDL10_08565</name>
</gene>
<evidence type="ECO:0000256" key="5">
    <source>
        <dbReference type="ARBA" id="ARBA00022826"/>
    </source>
</evidence>
<keyword evidence="11" id="KW-0407">Ion channel</keyword>
<keyword evidence="2" id="KW-0813">Transport</keyword>
<keyword evidence="7" id="KW-0630">Potassium</keyword>
<dbReference type="PANTHER" id="PTHR11537:SF254">
    <property type="entry name" value="POTASSIUM VOLTAGE-GATED CHANNEL PROTEIN SHAB"/>
    <property type="match status" value="1"/>
</dbReference>
<dbReference type="Pfam" id="PF00520">
    <property type="entry name" value="Ion_trans"/>
    <property type="match status" value="1"/>
</dbReference>
<protein>
    <submittedName>
        <fullName evidence="14">Ion transporter</fullName>
    </submittedName>
</protein>
<feature type="transmembrane region" description="Helical" evidence="12">
    <location>
        <begin position="216"/>
        <end position="237"/>
    </location>
</feature>
<evidence type="ECO:0000256" key="4">
    <source>
        <dbReference type="ARBA" id="ARBA00022692"/>
    </source>
</evidence>
<comment type="subcellular location">
    <subcellularLocation>
        <location evidence="1">Membrane</location>
        <topology evidence="1">Multi-pass membrane protein</topology>
    </subcellularLocation>
</comment>
<evidence type="ECO:0000256" key="9">
    <source>
        <dbReference type="ARBA" id="ARBA00023065"/>
    </source>
</evidence>
<dbReference type="RefSeq" id="WP_100678148.1">
    <property type="nucleotide sequence ID" value="NZ_NIPO01000001.1"/>
</dbReference>
<keyword evidence="4 12" id="KW-0812">Transmembrane</keyword>
<dbReference type="InterPro" id="IPR005821">
    <property type="entry name" value="Ion_trans_dom"/>
</dbReference>
<evidence type="ECO:0000313" key="14">
    <source>
        <dbReference type="EMBL" id="PJR04589.1"/>
    </source>
</evidence>
<evidence type="ECO:0000256" key="11">
    <source>
        <dbReference type="ARBA" id="ARBA00023303"/>
    </source>
</evidence>
<dbReference type="GO" id="GO:0001508">
    <property type="term" value="P:action potential"/>
    <property type="evidence" value="ECO:0007669"/>
    <property type="project" value="TreeGrafter"/>
</dbReference>
<sequence>MMKRLKSKYEILRQKIYIVIYGSNTPEGKLFDLVLLLVILLSVAMVMIDSVKSVDPKYHNFLYYGEWVVTVFFTLEYILRLLCNKKPLSYVFSFYGIVDLISLLPMYLSYFFPEASFLIAFRAIRLLRLFAILDLMPIIGQQSHLKLALNASKHKIIVFMYFMIVMSIVLGTLMYIIEGGHNGFTDIPNSVYWCIVTMTTVGYGDIAPITYVGKTIASFIMIMGYGIIAVPTGIVTAEYTNLKYNNSELKTRIVCPECTSFIYDLDANFCSNCGAKLLNTEKLQTDE</sequence>
<keyword evidence="3" id="KW-0633">Potassium transport</keyword>
<dbReference type="SUPFAM" id="SSF81324">
    <property type="entry name" value="Voltage-gated potassium channels"/>
    <property type="match status" value="1"/>
</dbReference>
<keyword evidence="10 12" id="KW-0472">Membrane</keyword>
<keyword evidence="9" id="KW-0406">Ion transport</keyword>
<dbReference type="OrthoDB" id="9799090at2"/>
<feature type="transmembrane region" description="Helical" evidence="12">
    <location>
        <begin position="91"/>
        <end position="110"/>
    </location>
</feature>
<dbReference type="GO" id="GO:0008076">
    <property type="term" value="C:voltage-gated potassium channel complex"/>
    <property type="evidence" value="ECO:0007669"/>
    <property type="project" value="InterPro"/>
</dbReference>
<evidence type="ECO:0000256" key="1">
    <source>
        <dbReference type="ARBA" id="ARBA00004141"/>
    </source>
</evidence>
<comment type="caution">
    <text evidence="14">The sequence shown here is derived from an EMBL/GenBank/DDBJ whole genome shotgun (WGS) entry which is preliminary data.</text>
</comment>